<evidence type="ECO:0000313" key="3">
    <source>
        <dbReference type="Proteomes" id="UP001142055"/>
    </source>
</evidence>
<dbReference type="EMBL" id="JAPWDV010000001">
    <property type="protein sequence ID" value="KAJ6224041.1"/>
    <property type="molecule type" value="Genomic_DNA"/>
</dbReference>
<accession>A0A9Q0MDR4</accession>
<proteinExistence type="predicted"/>
<dbReference type="OrthoDB" id="6067390at2759"/>
<keyword evidence="1" id="KW-0812">Transmembrane</keyword>
<protein>
    <submittedName>
        <fullName evidence="2">Uncharacterized protein</fullName>
    </submittedName>
</protein>
<evidence type="ECO:0000256" key="1">
    <source>
        <dbReference type="SAM" id="Phobius"/>
    </source>
</evidence>
<feature type="transmembrane region" description="Helical" evidence="1">
    <location>
        <begin position="47"/>
        <end position="66"/>
    </location>
</feature>
<keyword evidence="3" id="KW-1185">Reference proteome</keyword>
<organism evidence="2 3">
    <name type="scientific">Blomia tropicalis</name>
    <name type="common">Mite</name>
    <dbReference type="NCBI Taxonomy" id="40697"/>
    <lineage>
        <taxon>Eukaryota</taxon>
        <taxon>Metazoa</taxon>
        <taxon>Ecdysozoa</taxon>
        <taxon>Arthropoda</taxon>
        <taxon>Chelicerata</taxon>
        <taxon>Arachnida</taxon>
        <taxon>Acari</taxon>
        <taxon>Acariformes</taxon>
        <taxon>Sarcoptiformes</taxon>
        <taxon>Astigmata</taxon>
        <taxon>Glycyphagoidea</taxon>
        <taxon>Echimyopodidae</taxon>
        <taxon>Blomia</taxon>
    </lineage>
</organism>
<dbReference type="OMA" id="SHWNIAY"/>
<comment type="caution">
    <text evidence="2">The sequence shown here is derived from an EMBL/GenBank/DDBJ whole genome shotgun (WGS) entry which is preliminary data.</text>
</comment>
<reference evidence="2" key="1">
    <citation type="submission" date="2022-12" db="EMBL/GenBank/DDBJ databases">
        <title>Genome assemblies of Blomia tropicalis.</title>
        <authorList>
            <person name="Cui Y."/>
        </authorList>
    </citation>
    <scope>NUCLEOTIDE SEQUENCE</scope>
    <source>
        <tissue evidence="2">Adult mites</tissue>
    </source>
</reference>
<keyword evidence="1" id="KW-1133">Transmembrane helix</keyword>
<dbReference type="Proteomes" id="UP001142055">
    <property type="component" value="Chromosome 1"/>
</dbReference>
<evidence type="ECO:0000313" key="2">
    <source>
        <dbReference type="EMBL" id="KAJ6224041.1"/>
    </source>
</evidence>
<dbReference type="AlphaFoldDB" id="A0A9Q0MDR4"/>
<gene>
    <name evidence="2" type="ORF">RDWZM_002586</name>
</gene>
<sequence>MRVTPRSLLRFVSPKQGQPMAYPYTFSAKWSQWNIGYEFRNNYSFRYTLYGMAIVFPFICYINSVVNSPAAKAAYKKAKIAESEKHHDEQRWADISGRYAKR</sequence>
<keyword evidence="1" id="KW-0472">Membrane</keyword>
<name>A0A9Q0MDR4_BLOTA</name>